<evidence type="ECO:0000313" key="9">
    <source>
        <dbReference type="EMBL" id="MBL6444776.1"/>
    </source>
</evidence>
<keyword evidence="7 8" id="KW-0472">Membrane</keyword>
<accession>A0A937FXJ9</accession>
<dbReference type="InterPro" id="IPR026392">
    <property type="entry name" value="Exo/Archaeosortase_dom"/>
</dbReference>
<keyword evidence="6 8" id="KW-1133">Transmembrane helix</keyword>
<dbReference type="InterPro" id="IPR026323">
    <property type="entry name" value="Exosortase-related_prot_XrtF"/>
</dbReference>
<keyword evidence="4 8" id="KW-0812">Transmembrane</keyword>
<protein>
    <submittedName>
        <fullName evidence="9">Exosortase family protein XrtF</fullName>
    </submittedName>
</protein>
<evidence type="ECO:0000256" key="3">
    <source>
        <dbReference type="ARBA" id="ARBA00022670"/>
    </source>
</evidence>
<evidence type="ECO:0000313" key="10">
    <source>
        <dbReference type="Proteomes" id="UP000614216"/>
    </source>
</evidence>
<keyword evidence="2" id="KW-1003">Cell membrane</keyword>
<organism evidence="9 10">
    <name type="scientific">Fulvivirga marina</name>
    <dbReference type="NCBI Taxonomy" id="2494733"/>
    <lineage>
        <taxon>Bacteria</taxon>
        <taxon>Pseudomonadati</taxon>
        <taxon>Bacteroidota</taxon>
        <taxon>Cytophagia</taxon>
        <taxon>Cytophagales</taxon>
        <taxon>Fulvivirgaceae</taxon>
        <taxon>Fulvivirga</taxon>
    </lineage>
</organism>
<evidence type="ECO:0000256" key="1">
    <source>
        <dbReference type="ARBA" id="ARBA00004651"/>
    </source>
</evidence>
<comment type="caution">
    <text evidence="9">The sequence shown here is derived from an EMBL/GenBank/DDBJ whole genome shotgun (WGS) entry which is preliminary data.</text>
</comment>
<dbReference type="GO" id="GO:0006508">
    <property type="term" value="P:proteolysis"/>
    <property type="evidence" value="ECO:0007669"/>
    <property type="project" value="UniProtKB-KW"/>
</dbReference>
<dbReference type="NCBIfam" id="TIGR04178">
    <property type="entry name" value="exo_archaeo"/>
    <property type="match status" value="1"/>
</dbReference>
<dbReference type="GO" id="GO:0005886">
    <property type="term" value="C:plasma membrane"/>
    <property type="evidence" value="ECO:0007669"/>
    <property type="project" value="UniProtKB-SubCell"/>
</dbReference>
<gene>
    <name evidence="9" type="primary">xrtF</name>
    <name evidence="9" type="ORF">JMN32_00540</name>
</gene>
<keyword evidence="3" id="KW-0645">Protease</keyword>
<name>A0A937FXJ9_9BACT</name>
<keyword evidence="10" id="KW-1185">Reference proteome</keyword>
<dbReference type="Proteomes" id="UP000614216">
    <property type="component" value="Unassembled WGS sequence"/>
</dbReference>
<comment type="subcellular location">
    <subcellularLocation>
        <location evidence="1">Cell membrane</location>
        <topology evidence="1">Multi-pass membrane protein</topology>
    </subcellularLocation>
</comment>
<dbReference type="AlphaFoldDB" id="A0A937FXJ9"/>
<dbReference type="InterPro" id="IPR019127">
    <property type="entry name" value="Exosortase"/>
</dbReference>
<dbReference type="EMBL" id="JAEUGD010000001">
    <property type="protein sequence ID" value="MBL6444776.1"/>
    <property type="molecule type" value="Genomic_DNA"/>
</dbReference>
<feature type="transmembrane region" description="Helical" evidence="8">
    <location>
        <begin position="12"/>
        <end position="32"/>
    </location>
</feature>
<feature type="transmembrane region" description="Helical" evidence="8">
    <location>
        <begin position="151"/>
        <end position="169"/>
    </location>
</feature>
<feature type="transmembrane region" description="Helical" evidence="8">
    <location>
        <begin position="112"/>
        <end position="139"/>
    </location>
</feature>
<sequence>MSFSIKEFKPTILFLVKFLVLYFILNVLYGLFINHYYPQPDPVTRKVAEQSVWALKVLGANTSVRDNSGRPSIDVLQEEDIILSVYEGCNGLNVIIIFSAFLLSFGSPSKKLIWFIPIGVLIIHITNLLRVVMLFGVSIYFPRFMYFSHKYLFTATIYVVVFVMWYLWLNKTYGIKSISNNAPQ</sequence>
<evidence type="ECO:0000256" key="2">
    <source>
        <dbReference type="ARBA" id="ARBA00022475"/>
    </source>
</evidence>
<dbReference type="NCBIfam" id="TIGR04128">
    <property type="entry name" value="exoso_Fjoh_1448"/>
    <property type="match status" value="1"/>
</dbReference>
<evidence type="ECO:0000256" key="4">
    <source>
        <dbReference type="ARBA" id="ARBA00022692"/>
    </source>
</evidence>
<dbReference type="RefSeq" id="WP_202854317.1">
    <property type="nucleotide sequence ID" value="NZ_JAEUGD010000001.1"/>
</dbReference>
<evidence type="ECO:0000256" key="5">
    <source>
        <dbReference type="ARBA" id="ARBA00022801"/>
    </source>
</evidence>
<dbReference type="Pfam" id="PF09721">
    <property type="entry name" value="Exosortase_EpsH"/>
    <property type="match status" value="1"/>
</dbReference>
<feature type="transmembrane region" description="Helical" evidence="8">
    <location>
        <begin position="81"/>
        <end position="105"/>
    </location>
</feature>
<dbReference type="GO" id="GO:0008233">
    <property type="term" value="F:peptidase activity"/>
    <property type="evidence" value="ECO:0007669"/>
    <property type="project" value="UniProtKB-KW"/>
</dbReference>
<evidence type="ECO:0000256" key="6">
    <source>
        <dbReference type="ARBA" id="ARBA00022989"/>
    </source>
</evidence>
<keyword evidence="5" id="KW-0378">Hydrolase</keyword>
<reference evidence="9" key="1">
    <citation type="submission" date="2021-01" db="EMBL/GenBank/DDBJ databases">
        <title>Fulvivirga kasyanovii gen. nov., sp nov., a novel member of the phylum Bacteroidetes isolated from seawater in a mussel farm.</title>
        <authorList>
            <person name="Zhao L.-H."/>
            <person name="Wang Z.-J."/>
        </authorList>
    </citation>
    <scope>NUCLEOTIDE SEQUENCE</scope>
    <source>
        <strain evidence="9">29W222</strain>
    </source>
</reference>
<evidence type="ECO:0000256" key="8">
    <source>
        <dbReference type="SAM" id="Phobius"/>
    </source>
</evidence>
<evidence type="ECO:0000256" key="7">
    <source>
        <dbReference type="ARBA" id="ARBA00023136"/>
    </source>
</evidence>
<proteinExistence type="predicted"/>